<accession>X1Q1X8</accession>
<protein>
    <recommendedName>
        <fullName evidence="1">ArnR1-like winged helix-turn-helix domain-containing protein</fullName>
    </recommendedName>
</protein>
<organism evidence="2">
    <name type="scientific">marine sediment metagenome</name>
    <dbReference type="NCBI Taxonomy" id="412755"/>
    <lineage>
        <taxon>unclassified sequences</taxon>
        <taxon>metagenomes</taxon>
        <taxon>ecological metagenomes</taxon>
    </lineage>
</organism>
<gene>
    <name evidence="2" type="ORF">S06H3_39536</name>
</gene>
<reference evidence="2" key="1">
    <citation type="journal article" date="2014" name="Front. Microbiol.">
        <title>High frequency of phylogenetically diverse reductive dehalogenase-homologous genes in deep subseafloor sedimentary metagenomes.</title>
        <authorList>
            <person name="Kawai M."/>
            <person name="Futagami T."/>
            <person name="Toyoda A."/>
            <person name="Takaki Y."/>
            <person name="Nishi S."/>
            <person name="Hori S."/>
            <person name="Arai W."/>
            <person name="Tsubouchi T."/>
            <person name="Morono Y."/>
            <person name="Uchiyama I."/>
            <person name="Ito T."/>
            <person name="Fujiyama A."/>
            <person name="Inagaki F."/>
            <person name="Takami H."/>
        </authorList>
    </citation>
    <scope>NUCLEOTIDE SEQUENCE</scope>
    <source>
        <strain evidence="2">Expedition CK06-06</strain>
    </source>
</reference>
<evidence type="ECO:0000259" key="1">
    <source>
        <dbReference type="Pfam" id="PF14947"/>
    </source>
</evidence>
<dbReference type="InterPro" id="IPR038723">
    <property type="entry name" value="ArnR1-like_HTH"/>
</dbReference>
<evidence type="ECO:0000313" key="2">
    <source>
        <dbReference type="EMBL" id="GAI45070.1"/>
    </source>
</evidence>
<dbReference type="AlphaFoldDB" id="X1Q1X8"/>
<feature type="domain" description="ArnR1-like winged helix-turn-helix" evidence="1">
    <location>
        <begin position="14"/>
        <end position="87"/>
    </location>
</feature>
<sequence>MRTRGKIPEMGAARRSRYDIIAKILSVARDGARSTRIMYKSNLDFRQKERYRNLLLGAGLVIIKSKSPLVYETTEFGVKWLENYRKVAL</sequence>
<name>X1Q1X8_9ZZZZ</name>
<comment type="caution">
    <text evidence="2">The sequence shown here is derived from an EMBL/GenBank/DDBJ whole genome shotgun (WGS) entry which is preliminary data.</text>
</comment>
<dbReference type="Gene3D" id="1.10.10.10">
    <property type="entry name" value="Winged helix-like DNA-binding domain superfamily/Winged helix DNA-binding domain"/>
    <property type="match status" value="1"/>
</dbReference>
<dbReference type="InterPro" id="IPR036388">
    <property type="entry name" value="WH-like_DNA-bd_sf"/>
</dbReference>
<proteinExistence type="predicted"/>
<dbReference type="Pfam" id="PF14947">
    <property type="entry name" value="HTH_45"/>
    <property type="match status" value="1"/>
</dbReference>
<dbReference type="EMBL" id="BARV01024197">
    <property type="protein sequence ID" value="GAI45070.1"/>
    <property type="molecule type" value="Genomic_DNA"/>
</dbReference>